<dbReference type="Pfam" id="PF13103">
    <property type="entry name" value="TonB_2"/>
    <property type="match status" value="1"/>
</dbReference>
<dbReference type="InterPro" id="IPR014161">
    <property type="entry name" value="Tol-Pal_TolA"/>
</dbReference>
<dbReference type="SUPFAM" id="SSF74653">
    <property type="entry name" value="TolA/TonB C-terminal domain"/>
    <property type="match status" value="1"/>
</dbReference>
<evidence type="ECO:0000313" key="8">
    <source>
        <dbReference type="Proteomes" id="UP001606305"/>
    </source>
</evidence>
<dbReference type="RefSeq" id="WP_394486597.1">
    <property type="nucleotide sequence ID" value="NZ_JBIGIA010000002.1"/>
</dbReference>
<evidence type="ECO:0000256" key="5">
    <source>
        <dbReference type="SAM" id="MobiDB-lite"/>
    </source>
</evidence>
<evidence type="ECO:0000256" key="1">
    <source>
        <dbReference type="ARBA" id="ARBA00004167"/>
    </source>
</evidence>
<feature type="compositionally biased region" description="Low complexity" evidence="5">
    <location>
        <begin position="78"/>
        <end position="95"/>
    </location>
</feature>
<sequence>MTTATLRPPEADGLGRGLLFALIAHGLLVLALSAGLHWRSDAEPAFEAELWSSVPQVAAPREEAPPEPEPEAPKPDLKAQQQQQQREAEEAAQQQREAEIAIAKEKKRKEQQAREEAEKLEREKAAREAQEKADKAAKAAKEKADKAAQEEQERKKLKDEKAAKDAKEAKAAKDADAKREALRLENLRRIQGMAGGTPGSSGAAAQNSAPSAGWVGRVKGKIRPLIIYSDEGAANPTAEVQVALGPDGRILGSKIIKPSGDSDWDRAVLRAIEKAEVLPRDSDGRVPPVIILSFKPRE</sequence>
<keyword evidence="3 6" id="KW-1133">Transmembrane helix</keyword>
<comment type="subcellular location">
    <subcellularLocation>
        <location evidence="1">Membrane</location>
        <topology evidence="1">Single-pass membrane protein</topology>
    </subcellularLocation>
</comment>
<dbReference type="NCBIfam" id="TIGR02794">
    <property type="entry name" value="tolA_full"/>
    <property type="match status" value="1"/>
</dbReference>
<dbReference type="Proteomes" id="UP001606305">
    <property type="component" value="Unassembled WGS sequence"/>
</dbReference>
<dbReference type="InterPro" id="IPR006260">
    <property type="entry name" value="TonB/TolA_C"/>
</dbReference>
<feature type="compositionally biased region" description="Basic and acidic residues" evidence="5">
    <location>
        <begin position="96"/>
        <end position="188"/>
    </location>
</feature>
<evidence type="ECO:0000256" key="4">
    <source>
        <dbReference type="ARBA" id="ARBA00023136"/>
    </source>
</evidence>
<evidence type="ECO:0000256" key="3">
    <source>
        <dbReference type="ARBA" id="ARBA00022989"/>
    </source>
</evidence>
<dbReference type="EMBL" id="JBIGIA010000002">
    <property type="protein sequence ID" value="MFG6455917.1"/>
    <property type="molecule type" value="Genomic_DNA"/>
</dbReference>
<dbReference type="NCBIfam" id="TIGR01352">
    <property type="entry name" value="tonB_Cterm"/>
    <property type="match status" value="1"/>
</dbReference>
<keyword evidence="8" id="KW-1185">Reference proteome</keyword>
<dbReference type="Gene3D" id="3.30.1150.10">
    <property type="match status" value="1"/>
</dbReference>
<keyword evidence="2 6" id="KW-0812">Transmembrane</keyword>
<evidence type="ECO:0000256" key="6">
    <source>
        <dbReference type="SAM" id="Phobius"/>
    </source>
</evidence>
<protein>
    <submittedName>
        <fullName evidence="7">Cell envelope integrity protein TolA</fullName>
    </submittedName>
</protein>
<accession>A0ABW7G1Y2</accession>
<gene>
    <name evidence="7" type="primary">tolA</name>
    <name evidence="7" type="ORF">ACG00X_03650</name>
</gene>
<evidence type="ECO:0000313" key="7">
    <source>
        <dbReference type="EMBL" id="MFG6455917.1"/>
    </source>
</evidence>
<name>A0ABW7G1Y2_9BURK</name>
<comment type="caution">
    <text evidence="7">The sequence shown here is derived from an EMBL/GenBank/DDBJ whole genome shotgun (WGS) entry which is preliminary data.</text>
</comment>
<organism evidence="7 8">
    <name type="scientific">Pelomonas nitida</name>
    <dbReference type="NCBI Taxonomy" id="3299027"/>
    <lineage>
        <taxon>Bacteria</taxon>
        <taxon>Pseudomonadati</taxon>
        <taxon>Pseudomonadota</taxon>
        <taxon>Betaproteobacteria</taxon>
        <taxon>Burkholderiales</taxon>
        <taxon>Sphaerotilaceae</taxon>
        <taxon>Roseateles</taxon>
    </lineage>
</organism>
<keyword evidence="4 6" id="KW-0472">Membrane</keyword>
<feature type="region of interest" description="Disordered" evidence="5">
    <location>
        <begin position="56"/>
        <end position="213"/>
    </location>
</feature>
<proteinExistence type="predicted"/>
<evidence type="ECO:0000256" key="2">
    <source>
        <dbReference type="ARBA" id="ARBA00022692"/>
    </source>
</evidence>
<feature type="transmembrane region" description="Helical" evidence="6">
    <location>
        <begin position="17"/>
        <end position="36"/>
    </location>
</feature>
<reference evidence="7 8" key="1">
    <citation type="submission" date="2024-09" db="EMBL/GenBank/DDBJ databases">
        <title>Novel species of the genus Pelomonas and Roseateles isolated from streams.</title>
        <authorList>
            <person name="Lu H."/>
        </authorList>
    </citation>
    <scope>NUCLEOTIDE SEQUENCE [LARGE SCALE GENOMIC DNA]</scope>
    <source>
        <strain evidence="7 8">BYS96W</strain>
    </source>
</reference>